<dbReference type="Proteomes" id="UP000318995">
    <property type="component" value="Unassembled WGS sequence"/>
</dbReference>
<dbReference type="InterPro" id="IPR002587">
    <property type="entry name" value="Myo-inos-1-P_Synthase"/>
</dbReference>
<dbReference type="InterPro" id="IPR036291">
    <property type="entry name" value="NAD(P)-bd_dom_sf"/>
</dbReference>
<dbReference type="RefSeq" id="WP_146572936.1">
    <property type="nucleotide sequence ID" value="NZ_SJPH01000003.1"/>
</dbReference>
<dbReference type="AlphaFoldDB" id="A0A5C5W6W6"/>
<name>A0A5C5W6W6_9BACT</name>
<proteinExistence type="inferred from homology"/>
<dbReference type="SUPFAM" id="SSF55347">
    <property type="entry name" value="Glyceraldehyde-3-phosphate dehydrogenase-like, C-terminal domain"/>
    <property type="match status" value="1"/>
</dbReference>
<dbReference type="GO" id="GO:0004512">
    <property type="term" value="F:inositol-3-phosphate synthase activity"/>
    <property type="evidence" value="ECO:0007669"/>
    <property type="project" value="UniProtKB-EC"/>
</dbReference>
<reference evidence="3 4" key="1">
    <citation type="submission" date="2019-02" db="EMBL/GenBank/DDBJ databases">
        <title>Deep-cultivation of Planctomycetes and their phenomic and genomic characterization uncovers novel biology.</title>
        <authorList>
            <person name="Wiegand S."/>
            <person name="Jogler M."/>
            <person name="Boedeker C."/>
            <person name="Pinto D."/>
            <person name="Vollmers J."/>
            <person name="Rivas-Marin E."/>
            <person name="Kohn T."/>
            <person name="Peeters S.H."/>
            <person name="Heuer A."/>
            <person name="Rast P."/>
            <person name="Oberbeckmann S."/>
            <person name="Bunk B."/>
            <person name="Jeske O."/>
            <person name="Meyerdierks A."/>
            <person name="Storesund J.E."/>
            <person name="Kallscheuer N."/>
            <person name="Luecker S."/>
            <person name="Lage O.M."/>
            <person name="Pohl T."/>
            <person name="Merkel B.J."/>
            <person name="Hornburger P."/>
            <person name="Mueller R.-W."/>
            <person name="Bruemmer F."/>
            <person name="Labrenz M."/>
            <person name="Spormann A.M."/>
            <person name="Op Den Camp H."/>
            <person name="Overmann J."/>
            <person name="Amann R."/>
            <person name="Jetten M.S.M."/>
            <person name="Mascher T."/>
            <person name="Medema M.H."/>
            <person name="Devos D.P."/>
            <person name="Kaster A.-K."/>
            <person name="Ovreas L."/>
            <person name="Rohde M."/>
            <person name="Galperin M.Y."/>
            <person name="Jogler C."/>
        </authorList>
    </citation>
    <scope>NUCLEOTIDE SEQUENCE [LARGE SCALE GENOMIC DNA]</scope>
    <source>
        <strain evidence="3 4">Pla111</strain>
    </source>
</reference>
<dbReference type="Pfam" id="PF07994">
    <property type="entry name" value="NAD_binding_5"/>
    <property type="match status" value="1"/>
</dbReference>
<dbReference type="GO" id="GO:0006021">
    <property type="term" value="P:inositol biosynthetic process"/>
    <property type="evidence" value="ECO:0007669"/>
    <property type="project" value="InterPro"/>
</dbReference>
<keyword evidence="4" id="KW-1185">Reference proteome</keyword>
<dbReference type="PIRSF" id="PIRSF015578">
    <property type="entry name" value="Myoinos-ppht_syn"/>
    <property type="match status" value="1"/>
</dbReference>
<comment type="caution">
    <text evidence="3">The sequence shown here is derived from an EMBL/GenBank/DDBJ whole genome shotgun (WGS) entry which is preliminary data.</text>
</comment>
<dbReference type="PANTHER" id="PTHR11510">
    <property type="entry name" value="MYO-INOSITOL-1 PHOSPHATE SYNTHASE"/>
    <property type="match status" value="1"/>
</dbReference>
<evidence type="ECO:0000313" key="4">
    <source>
        <dbReference type="Proteomes" id="UP000318995"/>
    </source>
</evidence>
<dbReference type="InterPro" id="IPR013021">
    <property type="entry name" value="Myo-inos-1-P_Synthase_GAPDH"/>
</dbReference>
<dbReference type="Gene3D" id="3.30.360.10">
    <property type="entry name" value="Dihydrodipicolinate Reductase, domain 2"/>
    <property type="match status" value="1"/>
</dbReference>
<gene>
    <name evidence="3" type="primary">ino1</name>
    <name evidence="3" type="ORF">Pla111_15260</name>
</gene>
<dbReference type="EMBL" id="SJPH01000003">
    <property type="protein sequence ID" value="TWT46430.1"/>
    <property type="molecule type" value="Genomic_DNA"/>
</dbReference>
<keyword evidence="3" id="KW-0413">Isomerase</keyword>
<dbReference type="SUPFAM" id="SSF51735">
    <property type="entry name" value="NAD(P)-binding Rossmann-fold domains"/>
    <property type="match status" value="1"/>
</dbReference>
<organism evidence="3 4">
    <name type="scientific">Botrimarina hoheduenensis</name>
    <dbReference type="NCBI Taxonomy" id="2528000"/>
    <lineage>
        <taxon>Bacteria</taxon>
        <taxon>Pseudomonadati</taxon>
        <taxon>Planctomycetota</taxon>
        <taxon>Planctomycetia</taxon>
        <taxon>Pirellulales</taxon>
        <taxon>Lacipirellulaceae</taxon>
        <taxon>Botrimarina</taxon>
    </lineage>
</organism>
<dbReference type="OrthoDB" id="729130at2"/>
<dbReference type="Pfam" id="PF01658">
    <property type="entry name" value="Inos-1-P_synth"/>
    <property type="match status" value="1"/>
</dbReference>
<comment type="similarity">
    <text evidence="1">Belongs to the myo-inositol 1-phosphate synthase family.</text>
</comment>
<dbReference type="Gene3D" id="3.40.50.720">
    <property type="entry name" value="NAD(P)-binding Rossmann-like Domain"/>
    <property type="match status" value="1"/>
</dbReference>
<dbReference type="EC" id="5.5.1.4" evidence="3"/>
<protein>
    <submittedName>
        <fullName evidence="3">Inositol-3-phosphate synthase</fullName>
        <ecNumber evidence="3">5.5.1.4</ecNumber>
    </submittedName>
</protein>
<accession>A0A5C5W6W6</accession>
<feature type="domain" description="Myo-inositol-1-phosphate synthase GAPDH-like" evidence="2">
    <location>
        <begin position="244"/>
        <end position="348"/>
    </location>
</feature>
<evidence type="ECO:0000313" key="3">
    <source>
        <dbReference type="EMBL" id="TWT46430.1"/>
    </source>
</evidence>
<sequence length="412" mass="43668">MVAKKRGLWLVGARGGVAATVAVGLAELARAGSEAATVGLVTESPLLAGPDFPSWNQEAPWSSWVLGGHEVRAGTLLEAARELERQNGALPVGLADRHATTLDAIDRRIRPGVRFRSGTAIDALTPGSPTSSATPRALVEQIKADLIAFRESNQLDQVVVAILSSTEPPTPADTLPTTWDQLNPLLDRAESCPLRASSLYALAAIESGMPLINFTPSLGASCAALEERAVACGTPLAGRDGKTGETLLKSVLAPMFAKRALRVESWVGHNLLGNRDGAVLADPDNKRSKIDSKDALLARLLGYAPQSLVSIEPIASLGDWKTAWDHVHFRGFLGVPMTLQFTWQGCDSALAAPLVLDLARLITLAEERGEAGPINALAAFFKSPQGAVSDDFGVQFERLRAWVSGLERSSVP</sequence>
<evidence type="ECO:0000256" key="1">
    <source>
        <dbReference type="ARBA" id="ARBA00010813"/>
    </source>
</evidence>
<evidence type="ECO:0000259" key="2">
    <source>
        <dbReference type="Pfam" id="PF01658"/>
    </source>
</evidence>
<dbReference type="GO" id="GO:0008654">
    <property type="term" value="P:phospholipid biosynthetic process"/>
    <property type="evidence" value="ECO:0007669"/>
    <property type="project" value="InterPro"/>
</dbReference>